<keyword evidence="2" id="KW-1185">Reference proteome</keyword>
<dbReference type="InterPro" id="IPR029465">
    <property type="entry name" value="ATPgrasp_TupA"/>
</dbReference>
<reference evidence="1 2" key="1">
    <citation type="submission" date="2021-05" db="EMBL/GenBank/DDBJ databases">
        <title>Bacteria Genome sequencing.</title>
        <authorList>
            <person name="Takabe Y."/>
            <person name="Nakajima Y."/>
            <person name="Suzuki S."/>
            <person name="Shiozaki T."/>
        </authorList>
    </citation>
    <scope>NUCLEOTIDE SEQUENCE [LARGE SCALE GENOMIC DNA]</scope>
    <source>
        <strain evidence="1 2">AI_62</strain>
    </source>
</reference>
<evidence type="ECO:0008006" key="3">
    <source>
        <dbReference type="Google" id="ProtNLM"/>
    </source>
</evidence>
<sequence length="379" mass="42976">MTATGTTRPKFGRNNQKSEFLAFVAREFYMGRGTEFRKNLSNKLVVKNLLEGSGIFIPEVYQEVEDLDAFDLDSLPEFFVLKYAFGWSGRGVMLLRKLTGDRFLDLMSLRIMSRAEIQAQQIKAVKGFRNAKRTPRWITEQFVQSTIPGRPVPMDYKFFCFQGRVEVILQIDRNTQPIRKALFNGEFVPLKPGIDYLDCDKGSRPGVPIVPLHAEDLLDTAKRLSRYTDAPFVSVDLYDSPEGVYFGEFTFSPGNVAGRSQEYSDAYHDRMEEAFLEAKTLLKSDPSTVGTFSPGPKHGPCCEPTLYGLLASGVLDSSVDSARALHRQAVQDGYDGTQRLNLAKSWRETENLLRKRLTGIQQYRERMIAKHEIEPARTP</sequence>
<gene>
    <name evidence="1" type="ORF">JANAI62_31010</name>
</gene>
<dbReference type="EMBL" id="BPFH01000006">
    <property type="protein sequence ID" value="GIT96478.1"/>
    <property type="molecule type" value="Genomic_DNA"/>
</dbReference>
<evidence type="ECO:0000313" key="2">
    <source>
        <dbReference type="Proteomes" id="UP000786693"/>
    </source>
</evidence>
<proteinExistence type="predicted"/>
<accession>A0ABQ4NPZ3</accession>
<dbReference type="RefSeq" id="WP_220749974.1">
    <property type="nucleotide sequence ID" value="NZ_BPFH01000006.1"/>
</dbReference>
<evidence type="ECO:0000313" key="1">
    <source>
        <dbReference type="EMBL" id="GIT96478.1"/>
    </source>
</evidence>
<protein>
    <recommendedName>
        <fullName evidence="3">TupA-like ATPgrasp</fullName>
    </recommendedName>
</protein>
<dbReference type="Proteomes" id="UP000786693">
    <property type="component" value="Unassembled WGS sequence"/>
</dbReference>
<dbReference type="SUPFAM" id="SSF56059">
    <property type="entry name" value="Glutathione synthetase ATP-binding domain-like"/>
    <property type="match status" value="1"/>
</dbReference>
<organism evidence="1 2">
    <name type="scientific">Jannaschia pagri</name>
    <dbReference type="NCBI Taxonomy" id="2829797"/>
    <lineage>
        <taxon>Bacteria</taxon>
        <taxon>Pseudomonadati</taxon>
        <taxon>Pseudomonadota</taxon>
        <taxon>Alphaproteobacteria</taxon>
        <taxon>Rhodobacterales</taxon>
        <taxon>Roseobacteraceae</taxon>
        <taxon>Jannaschia</taxon>
    </lineage>
</organism>
<dbReference type="Pfam" id="PF14305">
    <property type="entry name" value="ATPgrasp_TupA"/>
    <property type="match status" value="1"/>
</dbReference>
<comment type="caution">
    <text evidence="1">The sequence shown here is derived from an EMBL/GenBank/DDBJ whole genome shotgun (WGS) entry which is preliminary data.</text>
</comment>
<name>A0ABQ4NPZ3_9RHOB</name>